<organism evidence="2 3">
    <name type="scientific">Glonium stellatum</name>
    <dbReference type="NCBI Taxonomy" id="574774"/>
    <lineage>
        <taxon>Eukaryota</taxon>
        <taxon>Fungi</taxon>
        <taxon>Dikarya</taxon>
        <taxon>Ascomycota</taxon>
        <taxon>Pezizomycotina</taxon>
        <taxon>Dothideomycetes</taxon>
        <taxon>Pleosporomycetidae</taxon>
        <taxon>Gloniales</taxon>
        <taxon>Gloniaceae</taxon>
        <taxon>Glonium</taxon>
    </lineage>
</organism>
<gene>
    <name evidence="2" type="ORF">AOQ84DRAFT_417372</name>
</gene>
<evidence type="ECO:0000313" key="3">
    <source>
        <dbReference type="Proteomes" id="UP000250140"/>
    </source>
</evidence>
<name>A0A8E2ESF7_9PEZI</name>
<keyword evidence="3" id="KW-1185">Reference proteome</keyword>
<protein>
    <submittedName>
        <fullName evidence="2">Uncharacterized protein</fullName>
    </submittedName>
</protein>
<dbReference type="EMBL" id="KV750637">
    <property type="protein sequence ID" value="OCL04000.1"/>
    <property type="molecule type" value="Genomic_DNA"/>
</dbReference>
<dbReference type="Proteomes" id="UP000250140">
    <property type="component" value="Unassembled WGS sequence"/>
</dbReference>
<feature type="region of interest" description="Disordered" evidence="1">
    <location>
        <begin position="54"/>
        <end position="76"/>
    </location>
</feature>
<proteinExistence type="predicted"/>
<evidence type="ECO:0000256" key="1">
    <source>
        <dbReference type="SAM" id="MobiDB-lite"/>
    </source>
</evidence>
<evidence type="ECO:0000313" key="2">
    <source>
        <dbReference type="EMBL" id="OCL04000.1"/>
    </source>
</evidence>
<dbReference type="AlphaFoldDB" id="A0A8E2ESF7"/>
<accession>A0A8E2ESF7</accession>
<reference evidence="2 3" key="1">
    <citation type="journal article" date="2016" name="Nat. Commun.">
        <title>Ectomycorrhizal ecology is imprinted in the genome of the dominant symbiotic fungus Cenococcum geophilum.</title>
        <authorList>
            <consortium name="DOE Joint Genome Institute"/>
            <person name="Peter M."/>
            <person name="Kohler A."/>
            <person name="Ohm R.A."/>
            <person name="Kuo A."/>
            <person name="Krutzmann J."/>
            <person name="Morin E."/>
            <person name="Arend M."/>
            <person name="Barry K.W."/>
            <person name="Binder M."/>
            <person name="Choi C."/>
            <person name="Clum A."/>
            <person name="Copeland A."/>
            <person name="Grisel N."/>
            <person name="Haridas S."/>
            <person name="Kipfer T."/>
            <person name="LaButti K."/>
            <person name="Lindquist E."/>
            <person name="Lipzen A."/>
            <person name="Maire R."/>
            <person name="Meier B."/>
            <person name="Mihaltcheva S."/>
            <person name="Molinier V."/>
            <person name="Murat C."/>
            <person name="Poggeler S."/>
            <person name="Quandt C.A."/>
            <person name="Sperisen C."/>
            <person name="Tritt A."/>
            <person name="Tisserant E."/>
            <person name="Crous P.W."/>
            <person name="Henrissat B."/>
            <person name="Nehls U."/>
            <person name="Egli S."/>
            <person name="Spatafora J.W."/>
            <person name="Grigoriev I.V."/>
            <person name="Martin F.M."/>
        </authorList>
    </citation>
    <scope>NUCLEOTIDE SEQUENCE [LARGE SCALE GENOMIC DNA]</scope>
    <source>
        <strain evidence="2 3">CBS 207.34</strain>
    </source>
</reference>
<sequence length="152" mass="16553">MRISGIRPPISFMPGVMGLTQQSSKSSDGDAFSSTAMCAEPVCTDRLLILKRGQLQDRSSQPTLKPKPALHAPLTSRNIEQHNATSEHNRHENIEKVAADVQGAAKSLGFELPPGWRTGGLDDVQKSPMDRWLEGPNIFVGGRRHLSEGNCP</sequence>